<keyword evidence="4" id="KW-1185">Reference proteome</keyword>
<evidence type="ECO:0008006" key="5">
    <source>
        <dbReference type="Google" id="ProtNLM"/>
    </source>
</evidence>
<feature type="chain" id="PRO_5021267150" description="Invasion associated locus B family protein" evidence="2">
    <location>
        <begin position="29"/>
        <end position="248"/>
    </location>
</feature>
<sequence length="248" mass="26088">MPCRAGLLGAGLLSLAAGLGLMGGSAEAKPPAPIPLAPPVKIAQAGPWQLYRVPRATPAAGNLASDTAACMLTYTSRMQARTPLVMSADARELSVGSQDPADDFSPNEVEKLTVRAGSFDRTFRVRGTETEPGLMRGRVRRRWRAPLLDALSSTLTVSVQINNQRPHPLKMIGARPLLDGFRQCARQAGFLKALGEKPSGAAGPQTRAGNKQNGQAQAQQNPGQAGLQKPAVPALPEEATPTLYLAPS</sequence>
<comment type="caution">
    <text evidence="3">The sequence shown here is derived from an EMBL/GenBank/DDBJ whole genome shotgun (WGS) entry which is preliminary data.</text>
</comment>
<reference evidence="3 4" key="1">
    <citation type="submission" date="2019-03" db="EMBL/GenBank/DDBJ databases">
        <title>The complete genome sequence of Neokomagataea sp. Jb2 NBRC113641.</title>
        <authorList>
            <person name="Chua K.-O."/>
            <person name="Chan K.-G."/>
            <person name="See-Too W.-S."/>
        </authorList>
    </citation>
    <scope>NUCLEOTIDE SEQUENCE [LARGE SCALE GENOMIC DNA]</scope>
    <source>
        <strain evidence="3 4">Jb2</strain>
    </source>
</reference>
<dbReference type="EMBL" id="SORZ01000002">
    <property type="protein sequence ID" value="TPW33884.1"/>
    <property type="molecule type" value="Genomic_DNA"/>
</dbReference>
<proteinExistence type="predicted"/>
<organism evidence="3 4">
    <name type="scientific">Oecophyllibacter saccharovorans</name>
    <dbReference type="NCBI Taxonomy" id="2558360"/>
    <lineage>
        <taxon>Bacteria</taxon>
        <taxon>Pseudomonadati</taxon>
        <taxon>Pseudomonadota</taxon>
        <taxon>Alphaproteobacteria</taxon>
        <taxon>Acetobacterales</taxon>
        <taxon>Acetobacteraceae</taxon>
        <taxon>Oecophyllibacter</taxon>
    </lineage>
</organism>
<dbReference type="RefSeq" id="WP_165600599.1">
    <property type="nucleotide sequence ID" value="NZ_SORZ01000002.1"/>
</dbReference>
<evidence type="ECO:0000313" key="4">
    <source>
        <dbReference type="Proteomes" id="UP000315037"/>
    </source>
</evidence>
<keyword evidence="2" id="KW-0732">Signal</keyword>
<accession>A0A506UKK4</accession>
<feature type="region of interest" description="Disordered" evidence="1">
    <location>
        <begin position="195"/>
        <end position="248"/>
    </location>
</feature>
<name>A0A506UKK4_9PROT</name>
<feature type="signal peptide" evidence="2">
    <location>
        <begin position="1"/>
        <end position="28"/>
    </location>
</feature>
<feature type="compositionally biased region" description="Low complexity" evidence="1">
    <location>
        <begin position="208"/>
        <end position="228"/>
    </location>
</feature>
<evidence type="ECO:0000256" key="1">
    <source>
        <dbReference type="SAM" id="MobiDB-lite"/>
    </source>
</evidence>
<evidence type="ECO:0000313" key="3">
    <source>
        <dbReference type="EMBL" id="TPW33884.1"/>
    </source>
</evidence>
<gene>
    <name evidence="3" type="ORF">E3202_04645</name>
</gene>
<protein>
    <recommendedName>
        <fullName evidence="5">Invasion associated locus B family protein</fullName>
    </recommendedName>
</protein>
<evidence type="ECO:0000256" key="2">
    <source>
        <dbReference type="SAM" id="SignalP"/>
    </source>
</evidence>
<dbReference type="AlphaFoldDB" id="A0A506UKK4"/>
<dbReference type="Proteomes" id="UP000315037">
    <property type="component" value="Unassembled WGS sequence"/>
</dbReference>